<dbReference type="STRING" id="1150368.SAMN02927921_00444"/>
<organism evidence="2 3">
    <name type="scientific">Sinomicrobium oceani</name>
    <dbReference type="NCBI Taxonomy" id="1150368"/>
    <lineage>
        <taxon>Bacteria</taxon>
        <taxon>Pseudomonadati</taxon>
        <taxon>Bacteroidota</taxon>
        <taxon>Flavobacteriia</taxon>
        <taxon>Flavobacteriales</taxon>
        <taxon>Flavobacteriaceae</taxon>
        <taxon>Sinomicrobium</taxon>
    </lineage>
</organism>
<reference evidence="2 3" key="1">
    <citation type="submission" date="2016-11" db="EMBL/GenBank/DDBJ databases">
        <authorList>
            <person name="Jaros S."/>
            <person name="Januszkiewicz K."/>
            <person name="Wedrychowicz H."/>
        </authorList>
    </citation>
    <scope>NUCLEOTIDE SEQUENCE [LARGE SCALE GENOMIC DNA]</scope>
    <source>
        <strain evidence="2 3">CGMCC 1.12145</strain>
    </source>
</reference>
<dbReference type="AlphaFoldDB" id="A0A1K1M744"/>
<protein>
    <recommendedName>
        <fullName evidence="4">DUF4625 domain-containing protein</fullName>
    </recommendedName>
</protein>
<dbReference type="PROSITE" id="PS51257">
    <property type="entry name" value="PROKAR_LIPOPROTEIN"/>
    <property type="match status" value="1"/>
</dbReference>
<dbReference type="EMBL" id="FPJE01000002">
    <property type="protein sequence ID" value="SFW18994.1"/>
    <property type="molecule type" value="Genomic_DNA"/>
</dbReference>
<evidence type="ECO:0000313" key="3">
    <source>
        <dbReference type="Proteomes" id="UP000182248"/>
    </source>
</evidence>
<evidence type="ECO:0008006" key="4">
    <source>
        <dbReference type="Google" id="ProtNLM"/>
    </source>
</evidence>
<sequence>MKKNIYLMALAFVTGALFTACSNDDDNEIILEEPVIENVEIGTSNNEIGVIGRDFHFEMDVVAGERIADVRISIEQRSGETYSHEWSHETIWDEYQGVKNTNVHKHLTIPEDAAEGEYDFVIIVNDQNGTTLEEVRHITLILPENLPVDPQIRIFNVYKNGKQGDVPFYDYYDNDDFGNETFSKNDTLLSQVNIKNVKGDGKMYLLLIHKATGHYPETVDDIDFSKAIVYDVYEHQGHEEGFTFTNFPYSTELGGYERKGPEFVIGADSDSNVPQPNPIDGEKVWKNGDYYFGVVYRNSTYDLNFHYYIEFKIEGFD</sequence>
<proteinExistence type="predicted"/>
<dbReference type="RefSeq" id="WP_072315740.1">
    <property type="nucleotide sequence ID" value="NZ_FPJE01000002.1"/>
</dbReference>
<dbReference type="OrthoDB" id="978436at2"/>
<evidence type="ECO:0000256" key="1">
    <source>
        <dbReference type="SAM" id="SignalP"/>
    </source>
</evidence>
<accession>A0A1K1M744</accession>
<feature type="signal peptide" evidence="1">
    <location>
        <begin position="1"/>
        <end position="22"/>
    </location>
</feature>
<name>A0A1K1M744_9FLAO</name>
<gene>
    <name evidence="2" type="ORF">SAMN02927921_00444</name>
</gene>
<evidence type="ECO:0000313" key="2">
    <source>
        <dbReference type="EMBL" id="SFW18994.1"/>
    </source>
</evidence>
<dbReference type="InterPro" id="IPR027829">
    <property type="entry name" value="DUF4625"/>
</dbReference>
<dbReference type="Proteomes" id="UP000182248">
    <property type="component" value="Unassembled WGS sequence"/>
</dbReference>
<keyword evidence="3" id="KW-1185">Reference proteome</keyword>
<dbReference type="Pfam" id="PF15418">
    <property type="entry name" value="DUF4625"/>
    <property type="match status" value="1"/>
</dbReference>
<feature type="chain" id="PRO_5012091713" description="DUF4625 domain-containing protein" evidence="1">
    <location>
        <begin position="23"/>
        <end position="317"/>
    </location>
</feature>
<keyword evidence="1" id="KW-0732">Signal</keyword>